<dbReference type="AlphaFoldDB" id="A0A1M2VT79"/>
<organism evidence="2 3">
    <name type="scientific">Trametes pubescens</name>
    <name type="common">White-rot fungus</name>
    <dbReference type="NCBI Taxonomy" id="154538"/>
    <lineage>
        <taxon>Eukaryota</taxon>
        <taxon>Fungi</taxon>
        <taxon>Dikarya</taxon>
        <taxon>Basidiomycota</taxon>
        <taxon>Agaricomycotina</taxon>
        <taxon>Agaricomycetes</taxon>
        <taxon>Polyporales</taxon>
        <taxon>Polyporaceae</taxon>
        <taxon>Trametes</taxon>
    </lineage>
</organism>
<evidence type="ECO:0000313" key="2">
    <source>
        <dbReference type="EMBL" id="OJT10821.1"/>
    </source>
</evidence>
<keyword evidence="3" id="KW-1185">Reference proteome</keyword>
<dbReference type="Proteomes" id="UP000184267">
    <property type="component" value="Unassembled WGS sequence"/>
</dbReference>
<sequence length="49" mass="5594">MHLKRSRPGDICCPIDVLRLPVIPERQHAISASPQRPRRTSSWAYTKPA</sequence>
<gene>
    <name evidence="2" type="ORF">TRAPUB_12690</name>
</gene>
<evidence type="ECO:0000256" key="1">
    <source>
        <dbReference type="SAM" id="MobiDB-lite"/>
    </source>
</evidence>
<dbReference type="EMBL" id="MNAD01000731">
    <property type="protein sequence ID" value="OJT10821.1"/>
    <property type="molecule type" value="Genomic_DNA"/>
</dbReference>
<protein>
    <submittedName>
        <fullName evidence="2">Uncharacterized protein</fullName>
    </submittedName>
</protein>
<name>A0A1M2VT79_TRAPU</name>
<feature type="compositionally biased region" description="Polar residues" evidence="1">
    <location>
        <begin position="30"/>
        <end position="49"/>
    </location>
</feature>
<feature type="region of interest" description="Disordered" evidence="1">
    <location>
        <begin position="29"/>
        <end position="49"/>
    </location>
</feature>
<reference evidence="2 3" key="1">
    <citation type="submission" date="2016-10" db="EMBL/GenBank/DDBJ databases">
        <title>Genome sequence of the basidiomycete white-rot fungus Trametes pubescens.</title>
        <authorList>
            <person name="Makela M.R."/>
            <person name="Granchi Z."/>
            <person name="Peng M."/>
            <person name="De Vries R.P."/>
            <person name="Grigoriev I."/>
            <person name="Riley R."/>
            <person name="Hilden K."/>
        </authorList>
    </citation>
    <scope>NUCLEOTIDE SEQUENCE [LARGE SCALE GENOMIC DNA]</scope>
    <source>
        <strain evidence="2 3">FBCC735</strain>
    </source>
</reference>
<proteinExistence type="predicted"/>
<comment type="caution">
    <text evidence="2">The sequence shown here is derived from an EMBL/GenBank/DDBJ whole genome shotgun (WGS) entry which is preliminary data.</text>
</comment>
<evidence type="ECO:0000313" key="3">
    <source>
        <dbReference type="Proteomes" id="UP000184267"/>
    </source>
</evidence>
<accession>A0A1M2VT79</accession>